<dbReference type="Pfam" id="PF10545">
    <property type="entry name" value="MADF_DNA_bdg"/>
    <property type="match status" value="1"/>
</dbReference>
<evidence type="ECO:0000256" key="1">
    <source>
        <dbReference type="SAM" id="MobiDB-lite"/>
    </source>
</evidence>
<dbReference type="GeneID" id="9807549"/>
<evidence type="ECO:0000313" key="3">
    <source>
        <dbReference type="EMBL" id="KAF1746510.1"/>
    </source>
</evidence>
<dbReference type="PANTHER" id="PTHR12243:SF65">
    <property type="entry name" value="MADF DOMAIN-CONTAINING PROTEIN"/>
    <property type="match status" value="1"/>
</dbReference>
<dbReference type="Proteomes" id="UP000483820">
    <property type="component" value="Chromosome X"/>
</dbReference>
<feature type="domain" description="MADF" evidence="2">
    <location>
        <begin position="22"/>
        <end position="112"/>
    </location>
</feature>
<name>A0A6A5FV52_CAERE</name>
<dbReference type="PROSITE" id="PS51029">
    <property type="entry name" value="MADF"/>
    <property type="match status" value="1"/>
</dbReference>
<sequence>MTSVIEDGSPSFDPIEDDFLIALIESVQRNPCVYNRYNPLHKFTEHKLKIWKMISAEVGFDGQQVELERKWKHMRDKYVRLRKQDRMRAPIKETDKWYNYYQKMSFLDPYIEHRNRKRQMDRASTSHIQDDDELLLDEINSMKKDLAQDRNNYHSLQTSSSSSSSGNTPNSNLNSPDQEMNIDVKRLAHPYNNRFDGAAGNNKVSLFIRIVSQALSNMDRRDFEKARLEISKVLHKIDLDN</sequence>
<dbReference type="AlphaFoldDB" id="A0A6A5FV52"/>
<comment type="caution">
    <text evidence="3">The sequence shown here is derived from an EMBL/GenBank/DDBJ whole genome shotgun (WGS) entry which is preliminary data.</text>
</comment>
<organism evidence="3 4">
    <name type="scientific">Caenorhabditis remanei</name>
    <name type="common">Caenorhabditis vulgaris</name>
    <dbReference type="NCBI Taxonomy" id="31234"/>
    <lineage>
        <taxon>Eukaryota</taxon>
        <taxon>Metazoa</taxon>
        <taxon>Ecdysozoa</taxon>
        <taxon>Nematoda</taxon>
        <taxon>Chromadorea</taxon>
        <taxon>Rhabditida</taxon>
        <taxon>Rhabditina</taxon>
        <taxon>Rhabditomorpha</taxon>
        <taxon>Rhabditoidea</taxon>
        <taxon>Rhabditidae</taxon>
        <taxon>Peloderinae</taxon>
        <taxon>Caenorhabditis</taxon>
    </lineage>
</organism>
<dbReference type="InterPro" id="IPR039353">
    <property type="entry name" value="TF_Adf1"/>
</dbReference>
<evidence type="ECO:0000313" key="4">
    <source>
        <dbReference type="Proteomes" id="UP000483820"/>
    </source>
</evidence>
<gene>
    <name evidence="3" type="ORF">GCK72_022966</name>
</gene>
<protein>
    <recommendedName>
        <fullName evidence="2">MADF domain-containing protein</fullName>
    </recommendedName>
</protein>
<dbReference type="GO" id="GO:0005667">
    <property type="term" value="C:transcription regulator complex"/>
    <property type="evidence" value="ECO:0007669"/>
    <property type="project" value="TreeGrafter"/>
</dbReference>
<proteinExistence type="predicted"/>
<dbReference type="PANTHER" id="PTHR12243">
    <property type="entry name" value="MADF DOMAIN TRANSCRIPTION FACTOR"/>
    <property type="match status" value="1"/>
</dbReference>
<feature type="compositionally biased region" description="Low complexity" evidence="1">
    <location>
        <begin position="154"/>
        <end position="175"/>
    </location>
</feature>
<dbReference type="RefSeq" id="XP_003095319.2">
    <property type="nucleotide sequence ID" value="XM_003095271.2"/>
</dbReference>
<dbReference type="InterPro" id="IPR006578">
    <property type="entry name" value="MADF-dom"/>
</dbReference>
<dbReference type="GO" id="GO:0006357">
    <property type="term" value="P:regulation of transcription by RNA polymerase II"/>
    <property type="evidence" value="ECO:0007669"/>
    <property type="project" value="TreeGrafter"/>
</dbReference>
<dbReference type="GO" id="GO:0005634">
    <property type="term" value="C:nucleus"/>
    <property type="evidence" value="ECO:0007669"/>
    <property type="project" value="TreeGrafter"/>
</dbReference>
<dbReference type="KEGG" id="crq:GCK72_022966"/>
<dbReference type="EMBL" id="WUAV01000006">
    <property type="protein sequence ID" value="KAF1746510.1"/>
    <property type="molecule type" value="Genomic_DNA"/>
</dbReference>
<evidence type="ECO:0000259" key="2">
    <source>
        <dbReference type="PROSITE" id="PS51029"/>
    </source>
</evidence>
<reference evidence="3 4" key="1">
    <citation type="submission" date="2019-12" db="EMBL/GenBank/DDBJ databases">
        <title>Chromosome-level assembly of the Caenorhabditis remanei genome.</title>
        <authorList>
            <person name="Teterina A.A."/>
            <person name="Willis J.H."/>
            <person name="Phillips P.C."/>
        </authorList>
    </citation>
    <scope>NUCLEOTIDE SEQUENCE [LARGE SCALE GENOMIC DNA]</scope>
    <source>
        <strain evidence="3 4">PX506</strain>
        <tissue evidence="3">Whole organism</tissue>
    </source>
</reference>
<dbReference type="SMART" id="SM00595">
    <property type="entry name" value="MADF"/>
    <property type="match status" value="1"/>
</dbReference>
<dbReference type="CTD" id="9807549"/>
<feature type="region of interest" description="Disordered" evidence="1">
    <location>
        <begin position="154"/>
        <end position="178"/>
    </location>
</feature>
<accession>A0A6A5FV52</accession>